<dbReference type="Pfam" id="PF01359">
    <property type="entry name" value="Transposase_1"/>
    <property type="match status" value="1"/>
</dbReference>
<dbReference type="PANTHER" id="PTHR46060:SF1">
    <property type="entry name" value="MARINER MOS1 TRANSPOSASE-LIKE PROTEIN"/>
    <property type="match status" value="1"/>
</dbReference>
<dbReference type="EMBL" id="SNRW01010069">
    <property type="protein sequence ID" value="KAA6377066.1"/>
    <property type="molecule type" value="Genomic_DNA"/>
</dbReference>
<evidence type="ECO:0000313" key="2">
    <source>
        <dbReference type="Proteomes" id="UP000324800"/>
    </source>
</evidence>
<organism evidence="1 2">
    <name type="scientific">Streblomastix strix</name>
    <dbReference type="NCBI Taxonomy" id="222440"/>
    <lineage>
        <taxon>Eukaryota</taxon>
        <taxon>Metamonada</taxon>
        <taxon>Preaxostyla</taxon>
        <taxon>Oxymonadida</taxon>
        <taxon>Streblomastigidae</taxon>
        <taxon>Streblomastix</taxon>
    </lineage>
</organism>
<sequence>MSQFIKLERIDWIRFRSVAEDFFRRGEEFNTTFDIMRATYGKISPERDTLYRWERVFKSTGNIVYYTTSPGAPQIRGLATKILPLIKENPHISLRRLAGVLNHSIASIETAIDRDLRMKRVSLRWIPHMLSQMNLDDRMEACYELLPFLRKMMKNKYVGLVTGDECWLYLDNPADSVWIGVDEQTPERARKVIGSQKVMITVFWGADRIWHIHALPHGKSMTSVTFINDILTPLFGKMHEGIEHLDQVYVHFDNATSHNAKLTTQYLNDNEIIRIAHPAYSPDLSPSDYFLFGYMKGKLKGNSFKTAEEAVDAATKILYEIPQQMLKSSFDNWSTRALYVNTNGGKYYK</sequence>
<dbReference type="GO" id="GO:0003676">
    <property type="term" value="F:nucleic acid binding"/>
    <property type="evidence" value="ECO:0007669"/>
    <property type="project" value="InterPro"/>
</dbReference>
<dbReference type="InterPro" id="IPR036397">
    <property type="entry name" value="RNaseH_sf"/>
</dbReference>
<gene>
    <name evidence="1" type="ORF">EZS28_027406</name>
</gene>
<reference evidence="1 2" key="1">
    <citation type="submission" date="2019-03" db="EMBL/GenBank/DDBJ databases">
        <title>Single cell metagenomics reveals metabolic interactions within the superorganism composed of flagellate Streblomastix strix and complex community of Bacteroidetes bacteria on its surface.</title>
        <authorList>
            <person name="Treitli S.C."/>
            <person name="Kolisko M."/>
            <person name="Husnik F."/>
            <person name="Keeling P."/>
            <person name="Hampl V."/>
        </authorList>
    </citation>
    <scope>NUCLEOTIDE SEQUENCE [LARGE SCALE GENOMIC DNA]</scope>
    <source>
        <strain evidence="1">ST1C</strain>
    </source>
</reference>
<dbReference type="PANTHER" id="PTHR46060">
    <property type="entry name" value="MARINER MOS1 TRANSPOSASE-LIKE PROTEIN"/>
    <property type="match status" value="1"/>
</dbReference>
<accession>A0A5J4V296</accession>
<comment type="caution">
    <text evidence="1">The sequence shown here is derived from an EMBL/GenBank/DDBJ whole genome shotgun (WGS) entry which is preliminary data.</text>
</comment>
<evidence type="ECO:0000313" key="1">
    <source>
        <dbReference type="EMBL" id="KAA6377066.1"/>
    </source>
</evidence>
<dbReference type="Proteomes" id="UP000324800">
    <property type="component" value="Unassembled WGS sequence"/>
</dbReference>
<dbReference type="Gene3D" id="3.30.420.10">
    <property type="entry name" value="Ribonuclease H-like superfamily/Ribonuclease H"/>
    <property type="match status" value="1"/>
</dbReference>
<dbReference type="InterPro" id="IPR001888">
    <property type="entry name" value="Transposase_1"/>
</dbReference>
<protein>
    <submittedName>
        <fullName evidence="1">Putative mariner transposase</fullName>
    </submittedName>
</protein>
<dbReference type="AlphaFoldDB" id="A0A5J4V296"/>
<dbReference type="OrthoDB" id="8190546at2759"/>
<name>A0A5J4V296_9EUKA</name>
<proteinExistence type="predicted"/>
<dbReference type="InterPro" id="IPR052709">
    <property type="entry name" value="Transposase-MT_Hybrid"/>
</dbReference>